<keyword evidence="1" id="KW-1133">Transmembrane helix</keyword>
<organism evidence="2 3">
    <name type="scientific">Gnathostoma spinigerum</name>
    <dbReference type="NCBI Taxonomy" id="75299"/>
    <lineage>
        <taxon>Eukaryota</taxon>
        <taxon>Metazoa</taxon>
        <taxon>Ecdysozoa</taxon>
        <taxon>Nematoda</taxon>
        <taxon>Chromadorea</taxon>
        <taxon>Rhabditida</taxon>
        <taxon>Spirurina</taxon>
        <taxon>Gnathostomatomorpha</taxon>
        <taxon>Gnathostomatoidea</taxon>
        <taxon>Gnathostomatidae</taxon>
        <taxon>Gnathostoma</taxon>
    </lineage>
</organism>
<feature type="transmembrane region" description="Helical" evidence="1">
    <location>
        <begin position="38"/>
        <end position="61"/>
    </location>
</feature>
<protein>
    <submittedName>
        <fullName evidence="2">Uncharacterized protein</fullName>
    </submittedName>
</protein>
<reference evidence="2 3" key="1">
    <citation type="submission" date="2024-08" db="EMBL/GenBank/DDBJ databases">
        <title>Gnathostoma spinigerum genome.</title>
        <authorList>
            <person name="Gonzalez-Bertolin B."/>
            <person name="Monzon S."/>
            <person name="Zaballos A."/>
            <person name="Jimenez P."/>
            <person name="Dekumyoy P."/>
            <person name="Varona S."/>
            <person name="Cuesta I."/>
            <person name="Sumanam S."/>
            <person name="Adisakwattana P."/>
            <person name="Gasser R.B."/>
            <person name="Hernandez-Gonzalez A."/>
            <person name="Young N.D."/>
            <person name="Perteguer M.J."/>
        </authorList>
    </citation>
    <scope>NUCLEOTIDE SEQUENCE [LARGE SCALE GENOMIC DNA]</scope>
    <source>
        <strain evidence="2">AL3</strain>
        <tissue evidence="2">Liver</tissue>
    </source>
</reference>
<dbReference type="EMBL" id="JBGFUD010001349">
    <property type="protein sequence ID" value="MFH4976158.1"/>
    <property type="molecule type" value="Genomic_DNA"/>
</dbReference>
<dbReference type="AlphaFoldDB" id="A0ABD6E7Z5"/>
<evidence type="ECO:0000313" key="2">
    <source>
        <dbReference type="EMBL" id="MFH4976158.1"/>
    </source>
</evidence>
<accession>A0ABD6E7Z5</accession>
<keyword evidence="3" id="KW-1185">Reference proteome</keyword>
<gene>
    <name evidence="2" type="ORF">AB6A40_002867</name>
</gene>
<dbReference type="Proteomes" id="UP001608902">
    <property type="component" value="Unassembled WGS sequence"/>
</dbReference>
<evidence type="ECO:0000256" key="1">
    <source>
        <dbReference type="SAM" id="Phobius"/>
    </source>
</evidence>
<proteinExistence type="predicted"/>
<feature type="transmembrane region" description="Helical" evidence="1">
    <location>
        <begin position="76"/>
        <end position="97"/>
    </location>
</feature>
<keyword evidence="1" id="KW-0812">Transmembrane</keyword>
<evidence type="ECO:0000313" key="3">
    <source>
        <dbReference type="Proteomes" id="UP001608902"/>
    </source>
</evidence>
<comment type="caution">
    <text evidence="2">The sequence shown here is derived from an EMBL/GenBank/DDBJ whole genome shotgun (WGS) entry which is preliminary data.</text>
</comment>
<keyword evidence="1" id="KW-0472">Membrane</keyword>
<sequence>MSFEAIFIAFPKNLILAKKFFFAKSESEKEFQTREFQAMIMSFCFVFLNLSFSSTFISIHFHNCPLSLIQMIGGDYMIIIASGICGDEIDILIAKLLRKIAIFNRRNS</sequence>
<name>A0ABD6E7Z5_9BILA</name>